<evidence type="ECO:0000256" key="2">
    <source>
        <dbReference type="SAM" id="Phobius"/>
    </source>
</evidence>
<organism evidence="3 4">
    <name type="scientific">Polyrhizophydium stewartii</name>
    <dbReference type="NCBI Taxonomy" id="2732419"/>
    <lineage>
        <taxon>Eukaryota</taxon>
        <taxon>Fungi</taxon>
        <taxon>Fungi incertae sedis</taxon>
        <taxon>Chytridiomycota</taxon>
        <taxon>Chytridiomycota incertae sedis</taxon>
        <taxon>Chytridiomycetes</taxon>
        <taxon>Rhizophydiales</taxon>
        <taxon>Rhizophydiales incertae sedis</taxon>
        <taxon>Polyrhizophydium</taxon>
    </lineage>
</organism>
<keyword evidence="2" id="KW-0472">Membrane</keyword>
<evidence type="ECO:0008006" key="5">
    <source>
        <dbReference type="Google" id="ProtNLM"/>
    </source>
</evidence>
<protein>
    <recommendedName>
        <fullName evidence="5">Autophagy-related protein 9</fullName>
    </recommendedName>
</protein>
<dbReference type="Proteomes" id="UP001527925">
    <property type="component" value="Unassembled WGS sequence"/>
</dbReference>
<feature type="transmembrane region" description="Helical" evidence="2">
    <location>
        <begin position="427"/>
        <end position="447"/>
    </location>
</feature>
<evidence type="ECO:0000313" key="3">
    <source>
        <dbReference type="EMBL" id="KAL2919718.1"/>
    </source>
</evidence>
<feature type="transmembrane region" description="Helical" evidence="2">
    <location>
        <begin position="459"/>
        <end position="478"/>
    </location>
</feature>
<dbReference type="PANTHER" id="PTHR38421:SF1">
    <property type="entry name" value="TRANSMEMBRANE PROTEIN"/>
    <property type="match status" value="1"/>
</dbReference>
<gene>
    <name evidence="3" type="ORF">HK105_200632</name>
</gene>
<name>A0ABR4NJK0_9FUNG</name>
<evidence type="ECO:0000313" key="4">
    <source>
        <dbReference type="Proteomes" id="UP001527925"/>
    </source>
</evidence>
<proteinExistence type="predicted"/>
<dbReference type="PANTHER" id="PTHR38421">
    <property type="entry name" value="TRANSMEMBRANE PROTEIN USGS"/>
    <property type="match status" value="1"/>
</dbReference>
<reference evidence="3 4" key="1">
    <citation type="submission" date="2023-09" db="EMBL/GenBank/DDBJ databases">
        <title>Pangenome analysis of Batrachochytrium dendrobatidis and related Chytrids.</title>
        <authorList>
            <person name="Yacoub M.N."/>
            <person name="Stajich J.E."/>
            <person name="James T.Y."/>
        </authorList>
    </citation>
    <scope>NUCLEOTIDE SEQUENCE [LARGE SCALE GENOMIC DNA]</scope>
    <source>
        <strain evidence="3 4">JEL0888</strain>
    </source>
</reference>
<evidence type="ECO:0000256" key="1">
    <source>
        <dbReference type="SAM" id="MobiDB-lite"/>
    </source>
</evidence>
<feature type="region of interest" description="Disordered" evidence="1">
    <location>
        <begin position="343"/>
        <end position="382"/>
    </location>
</feature>
<keyword evidence="4" id="KW-1185">Reference proteome</keyword>
<feature type="transmembrane region" description="Helical" evidence="2">
    <location>
        <begin position="523"/>
        <end position="541"/>
    </location>
</feature>
<feature type="transmembrane region" description="Helical" evidence="2">
    <location>
        <begin position="176"/>
        <end position="200"/>
    </location>
</feature>
<feature type="region of interest" description="Disordered" evidence="1">
    <location>
        <begin position="1"/>
        <end position="145"/>
    </location>
</feature>
<keyword evidence="2" id="KW-1133">Transmembrane helix</keyword>
<keyword evidence="2" id="KW-0812">Transmembrane</keyword>
<comment type="caution">
    <text evidence="3">The sequence shown here is derived from an EMBL/GenBank/DDBJ whole genome shotgun (WGS) entry which is preliminary data.</text>
</comment>
<accession>A0ABR4NJK0</accession>
<sequence>MQMFFKQPPPGVRGAEPDSLWLDGPPARLGSPGVSPARSPARSPGRSTSPKQRRRRSGNGISAHDTDASCGECDPDPDAAGCAAPVPIPRVRSTGSIGAKSVASTGSSSAGLADSDTEHAPARRKLQQQQQQQLGSQERKSGVASQRQAAGQALLGVWLALDGALTVLTSQRTRKHLLVVLAILLAYSAASYALVQMVFLPMTLVRITASHLGHSVHTALDSAASFVEDCVRWWILASPDIGLYFVRYLYPDPLDTLFFDTLRDITVSHNIPDPRKARFALRFSQANLDARDDPRYYPNAPVDAAELDGIPVARRVRAAVKAAAEAAAAALSETIAAAARPITSASAHGHTRTHTQAQDRDPAAQYDSDQSDHGEHLHQQAAALGRDSSIPDRIARRLERLRGMGIVPRQGISVRMMRYLSRYMRRLAFVLVVSLLSKLPLVGWLCWPAASFAFFRGIVGWRIAAGMFAFGVISPPWWRFMRGRLLRGTFAFRALGRELLEPYLCRSLMTSKEMQAWMHENQLVVYGFTAVFYPLISLPWVGPLFFGIAQGAAARLSLELFDVHDYKGR</sequence>
<dbReference type="EMBL" id="JADGIZ020000002">
    <property type="protein sequence ID" value="KAL2919718.1"/>
    <property type="molecule type" value="Genomic_DNA"/>
</dbReference>